<organism evidence="2 3">
    <name type="scientific">Trypanosoma theileri</name>
    <dbReference type="NCBI Taxonomy" id="67003"/>
    <lineage>
        <taxon>Eukaryota</taxon>
        <taxon>Discoba</taxon>
        <taxon>Euglenozoa</taxon>
        <taxon>Kinetoplastea</taxon>
        <taxon>Metakinetoplastina</taxon>
        <taxon>Trypanosomatida</taxon>
        <taxon>Trypanosomatidae</taxon>
        <taxon>Trypanosoma</taxon>
    </lineage>
</organism>
<dbReference type="GO" id="GO:0031397">
    <property type="term" value="P:negative regulation of protein ubiquitination"/>
    <property type="evidence" value="ECO:0007669"/>
    <property type="project" value="TreeGrafter"/>
</dbReference>
<dbReference type="Pfam" id="PF13905">
    <property type="entry name" value="Thioredoxin_8"/>
    <property type="match status" value="1"/>
</dbReference>
<dbReference type="PANTHER" id="PTHR46472:SF1">
    <property type="entry name" value="NUCLEOREDOXIN"/>
    <property type="match status" value="1"/>
</dbReference>
<dbReference type="Proteomes" id="UP000192257">
    <property type="component" value="Unassembled WGS sequence"/>
</dbReference>
<dbReference type="GO" id="GO:0005634">
    <property type="term" value="C:nucleus"/>
    <property type="evidence" value="ECO:0007669"/>
    <property type="project" value="TreeGrafter"/>
</dbReference>
<dbReference type="GO" id="GO:0004791">
    <property type="term" value="F:thioredoxin-disulfide reductase (NADPH) activity"/>
    <property type="evidence" value="ECO:0007669"/>
    <property type="project" value="TreeGrafter"/>
</dbReference>
<feature type="domain" description="Thioredoxin-like fold" evidence="1">
    <location>
        <begin position="36"/>
        <end position="144"/>
    </location>
</feature>
<dbReference type="InterPro" id="IPR012336">
    <property type="entry name" value="Thioredoxin-like_fold"/>
</dbReference>
<dbReference type="RefSeq" id="XP_028884246.1">
    <property type="nucleotide sequence ID" value="XM_029024469.1"/>
</dbReference>
<evidence type="ECO:0000259" key="1">
    <source>
        <dbReference type="Pfam" id="PF13905"/>
    </source>
</evidence>
<dbReference type="InterPro" id="IPR036249">
    <property type="entry name" value="Thioredoxin-like_sf"/>
</dbReference>
<sequence>MPIEEALTQIFGNSSLDLLRQDGSTVKATSALSGKKYLMLYLSGSWCRPCRLFTPQLATFYESFHEKLNFEVVFVSQDRDARSMLAYFFNPKYSRSAVRGGEGSHGNWLALPYEQASSLSRMLMWRHKISGIPTLLLFDMESGKLMTRKARDLVMHTLETAEGFPWEESEESVVQDSGWRRQVFLGVVFLLLMYCLWK</sequence>
<keyword evidence="3" id="KW-1185">Reference proteome</keyword>
<dbReference type="SUPFAM" id="SSF52833">
    <property type="entry name" value="Thioredoxin-like"/>
    <property type="match status" value="1"/>
</dbReference>
<accession>A0A1X0P190</accession>
<dbReference type="AlphaFoldDB" id="A0A1X0P190"/>
<proteinExistence type="predicted"/>
<evidence type="ECO:0000313" key="3">
    <source>
        <dbReference type="Proteomes" id="UP000192257"/>
    </source>
</evidence>
<dbReference type="GO" id="GO:0030178">
    <property type="term" value="P:negative regulation of Wnt signaling pathway"/>
    <property type="evidence" value="ECO:0007669"/>
    <property type="project" value="TreeGrafter"/>
</dbReference>
<dbReference type="Gene3D" id="3.40.30.10">
    <property type="entry name" value="Glutaredoxin"/>
    <property type="match status" value="1"/>
</dbReference>
<comment type="caution">
    <text evidence="2">The sequence shown here is derived from an EMBL/GenBank/DDBJ whole genome shotgun (WGS) entry which is preliminary data.</text>
</comment>
<dbReference type="PANTHER" id="PTHR46472">
    <property type="entry name" value="NUCLEOREDOXIN"/>
    <property type="match status" value="1"/>
</dbReference>
<gene>
    <name evidence="2" type="ORF">TM35_000092300</name>
</gene>
<dbReference type="VEuPathDB" id="TriTrypDB:TM35_000092300"/>
<protein>
    <submittedName>
        <fullName evidence="2">Tryparedoxin</fullName>
    </submittedName>
</protein>
<dbReference type="EMBL" id="NBCO01000009">
    <property type="protein sequence ID" value="ORC90180.1"/>
    <property type="molecule type" value="Genomic_DNA"/>
</dbReference>
<dbReference type="OrthoDB" id="409136at2759"/>
<evidence type="ECO:0000313" key="2">
    <source>
        <dbReference type="EMBL" id="ORC90180.1"/>
    </source>
</evidence>
<name>A0A1X0P190_9TRYP</name>
<reference evidence="2 3" key="1">
    <citation type="submission" date="2017-03" db="EMBL/GenBank/DDBJ databases">
        <title>An alternative strategy for trypanosome survival in the mammalian bloodstream revealed through genome and transcriptome analysis of the ubiquitous bovine parasite Trypanosoma (Megatrypanum) theileri.</title>
        <authorList>
            <person name="Kelly S."/>
            <person name="Ivens A."/>
            <person name="Mott A."/>
            <person name="O'Neill E."/>
            <person name="Emms D."/>
            <person name="Macleod O."/>
            <person name="Voorheis P."/>
            <person name="Matthews J."/>
            <person name="Matthews K."/>
            <person name="Carrington M."/>
        </authorList>
    </citation>
    <scope>NUCLEOTIDE SEQUENCE [LARGE SCALE GENOMIC DNA]</scope>
    <source>
        <strain evidence="2">Edinburgh</strain>
    </source>
</reference>
<dbReference type="GeneID" id="39984249"/>